<evidence type="ECO:0000256" key="9">
    <source>
        <dbReference type="ARBA" id="ARBA00023180"/>
    </source>
</evidence>
<dbReference type="AlphaFoldDB" id="A0AA39VMX1"/>
<evidence type="ECO:0000256" key="3">
    <source>
        <dbReference type="ARBA" id="ARBA00022692"/>
    </source>
</evidence>
<feature type="domain" description="Disease resistance R13L4/SHOC-2-like LRR" evidence="11">
    <location>
        <begin position="261"/>
        <end position="364"/>
    </location>
</feature>
<evidence type="ECO:0000256" key="2">
    <source>
        <dbReference type="ARBA" id="ARBA00022614"/>
    </source>
</evidence>
<evidence type="ECO:0000256" key="7">
    <source>
        <dbReference type="ARBA" id="ARBA00023136"/>
    </source>
</evidence>
<comment type="caution">
    <text evidence="12">The sequence shown here is derived from an EMBL/GenBank/DDBJ whole genome shotgun (WGS) entry which is preliminary data.</text>
</comment>
<keyword evidence="3" id="KW-0812">Transmembrane</keyword>
<dbReference type="InterPro" id="IPR013210">
    <property type="entry name" value="LRR_N_plant-typ"/>
</dbReference>
<dbReference type="EMBL" id="JAUESC010000383">
    <property type="protein sequence ID" value="KAK0583798.1"/>
    <property type="molecule type" value="Genomic_DNA"/>
</dbReference>
<evidence type="ECO:0000259" key="10">
    <source>
        <dbReference type="Pfam" id="PF08263"/>
    </source>
</evidence>
<evidence type="ECO:0000256" key="6">
    <source>
        <dbReference type="ARBA" id="ARBA00022989"/>
    </source>
</evidence>
<keyword evidence="2" id="KW-0433">Leucine-rich repeat</keyword>
<dbReference type="InterPro" id="IPR032675">
    <property type="entry name" value="LRR_dom_sf"/>
</dbReference>
<dbReference type="PANTHER" id="PTHR48061:SF2">
    <property type="entry name" value="RECEPTOR LIKE PROTEIN 30-LIKE"/>
    <property type="match status" value="1"/>
</dbReference>
<keyword evidence="8" id="KW-0675">Receptor</keyword>
<dbReference type="SUPFAM" id="SSF52047">
    <property type="entry name" value="RNI-like"/>
    <property type="match status" value="1"/>
</dbReference>
<proteinExistence type="predicted"/>
<keyword evidence="13" id="KW-1185">Reference proteome</keyword>
<gene>
    <name evidence="12" type="ORF">LWI29_003235</name>
</gene>
<dbReference type="Pfam" id="PF00560">
    <property type="entry name" value="LRR_1"/>
    <property type="match status" value="1"/>
</dbReference>
<dbReference type="InterPro" id="IPR055414">
    <property type="entry name" value="LRR_R13L4/SHOC2-like"/>
</dbReference>
<evidence type="ECO:0000313" key="13">
    <source>
        <dbReference type="Proteomes" id="UP001168877"/>
    </source>
</evidence>
<accession>A0AA39VMX1</accession>
<evidence type="ECO:0000256" key="5">
    <source>
        <dbReference type="ARBA" id="ARBA00022737"/>
    </source>
</evidence>
<dbReference type="GO" id="GO:0016020">
    <property type="term" value="C:membrane"/>
    <property type="evidence" value="ECO:0007669"/>
    <property type="project" value="UniProtKB-SubCell"/>
</dbReference>
<evidence type="ECO:0000256" key="4">
    <source>
        <dbReference type="ARBA" id="ARBA00022729"/>
    </source>
</evidence>
<evidence type="ECO:0000259" key="11">
    <source>
        <dbReference type="Pfam" id="PF23598"/>
    </source>
</evidence>
<comment type="subcellular location">
    <subcellularLocation>
        <location evidence="1">Membrane</location>
        <topology evidence="1">Single-pass type I membrane protein</topology>
    </subcellularLocation>
</comment>
<evidence type="ECO:0000313" key="12">
    <source>
        <dbReference type="EMBL" id="KAK0583798.1"/>
    </source>
</evidence>
<feature type="domain" description="Leucine-rich repeat-containing N-terminal plant-type" evidence="10">
    <location>
        <begin position="11"/>
        <end position="51"/>
    </location>
</feature>
<keyword evidence="9" id="KW-0325">Glycoprotein</keyword>
<dbReference type="InterPro" id="IPR001611">
    <property type="entry name" value="Leu-rich_rpt"/>
</dbReference>
<protein>
    <recommendedName>
        <fullName evidence="14">Leucine-rich repeat-containing N-terminal plant-type domain-containing protein</fullName>
    </recommendedName>
</protein>
<dbReference type="Pfam" id="PF23598">
    <property type="entry name" value="LRR_14"/>
    <property type="match status" value="1"/>
</dbReference>
<dbReference type="InterPro" id="IPR046956">
    <property type="entry name" value="RLP23-like"/>
</dbReference>
<dbReference type="Proteomes" id="UP001168877">
    <property type="component" value="Unassembled WGS sequence"/>
</dbReference>
<organism evidence="12 13">
    <name type="scientific">Acer saccharum</name>
    <name type="common">Sugar maple</name>
    <dbReference type="NCBI Taxonomy" id="4024"/>
    <lineage>
        <taxon>Eukaryota</taxon>
        <taxon>Viridiplantae</taxon>
        <taxon>Streptophyta</taxon>
        <taxon>Embryophyta</taxon>
        <taxon>Tracheophyta</taxon>
        <taxon>Spermatophyta</taxon>
        <taxon>Magnoliopsida</taxon>
        <taxon>eudicotyledons</taxon>
        <taxon>Gunneridae</taxon>
        <taxon>Pentapetalae</taxon>
        <taxon>rosids</taxon>
        <taxon>malvids</taxon>
        <taxon>Sapindales</taxon>
        <taxon>Sapindaceae</taxon>
        <taxon>Hippocastanoideae</taxon>
        <taxon>Acereae</taxon>
        <taxon>Acer</taxon>
    </lineage>
</organism>
<dbReference type="PANTHER" id="PTHR48061">
    <property type="entry name" value="LEUCINE-RICH REPEAT RECEPTOR PROTEIN KINASE EMS1-LIKE-RELATED"/>
    <property type="match status" value="1"/>
</dbReference>
<evidence type="ECO:0000256" key="8">
    <source>
        <dbReference type="ARBA" id="ARBA00023170"/>
    </source>
</evidence>
<evidence type="ECO:0000256" key="1">
    <source>
        <dbReference type="ARBA" id="ARBA00004479"/>
    </source>
</evidence>
<dbReference type="Gene3D" id="3.80.10.10">
    <property type="entry name" value="Ribonuclease Inhibitor"/>
    <property type="match status" value="3"/>
</dbReference>
<sequence length="380" mass="41594">MILVSGQCQSDQQSLLLQLKNSLIFNSTLSLRLVQWKQSTDCCAWSGVDCDMAGRVIGLDLSEESIYGGIDNSTSLFALQHLWSLNLAFNLFDRAQNIPSRLANLTNSTYLNLSYAGFEGQIPIEISSLTRLVTLDLSCSYTARLLLENPNLKVLVQNFNELRELYLDGVYISAHGNEWCQALSSSLPNLQVLSLSYCSLSGHIHSSLADLQSLSVIRLDGNDLSSPVPEFLADFPSLTILSLAYCGLYGKLSENIFKVSTLETLDLSSNDLHHGSFPDFPQNNSLRTLVLHNISLSGTLAHSIGNLKSLSKLDLGQCNFTGPLPISMGNLTQLKYLALSVNSFTRPLPPSMGNLTQLEHLDLSFNSFNGPLPPSMGNLT</sequence>
<keyword evidence="5" id="KW-0677">Repeat</keyword>
<evidence type="ECO:0008006" key="14">
    <source>
        <dbReference type="Google" id="ProtNLM"/>
    </source>
</evidence>
<keyword evidence="6" id="KW-1133">Transmembrane helix</keyword>
<reference evidence="12" key="1">
    <citation type="journal article" date="2022" name="Plant J.">
        <title>Strategies of tolerance reflected in two North American maple genomes.</title>
        <authorList>
            <person name="McEvoy S.L."/>
            <person name="Sezen U.U."/>
            <person name="Trouern-Trend A."/>
            <person name="McMahon S.M."/>
            <person name="Schaberg P.G."/>
            <person name="Yang J."/>
            <person name="Wegrzyn J.L."/>
            <person name="Swenson N.G."/>
        </authorList>
    </citation>
    <scope>NUCLEOTIDE SEQUENCE</scope>
    <source>
        <strain evidence="12">NS2018</strain>
    </source>
</reference>
<keyword evidence="7" id="KW-0472">Membrane</keyword>
<dbReference type="Pfam" id="PF08263">
    <property type="entry name" value="LRRNT_2"/>
    <property type="match status" value="1"/>
</dbReference>
<keyword evidence="4" id="KW-0732">Signal</keyword>
<name>A0AA39VMX1_ACESA</name>
<dbReference type="FunFam" id="3.80.10.10:FF:000383">
    <property type="entry name" value="Leucine-rich repeat receptor protein kinase EMS1"/>
    <property type="match status" value="1"/>
</dbReference>
<reference evidence="12" key="2">
    <citation type="submission" date="2023-06" db="EMBL/GenBank/DDBJ databases">
        <authorList>
            <person name="Swenson N.G."/>
            <person name="Wegrzyn J.L."/>
            <person name="Mcevoy S.L."/>
        </authorList>
    </citation>
    <scope>NUCLEOTIDE SEQUENCE</scope>
    <source>
        <strain evidence="12">NS2018</strain>
        <tissue evidence="12">Leaf</tissue>
    </source>
</reference>